<evidence type="ECO:0000313" key="4">
    <source>
        <dbReference type="Proteomes" id="UP000317650"/>
    </source>
</evidence>
<dbReference type="AlphaFoldDB" id="A0A4V4H4P5"/>
<feature type="region of interest" description="Disordered" evidence="1">
    <location>
        <begin position="1"/>
        <end position="28"/>
    </location>
</feature>
<name>A0A4V4H4P5_MUSBA</name>
<sequence length="62" mass="7040">MASMAPAVMSRHPIRTRRGAPSRSKINDTRRRPIRLPISLRLPPAPLFSLVFALVPFPFIDF</sequence>
<keyword evidence="2" id="KW-0812">Transmembrane</keyword>
<evidence type="ECO:0000256" key="1">
    <source>
        <dbReference type="SAM" id="MobiDB-lite"/>
    </source>
</evidence>
<comment type="caution">
    <text evidence="3">The sequence shown here is derived from an EMBL/GenBank/DDBJ whole genome shotgun (WGS) entry which is preliminary data.</text>
</comment>
<proteinExistence type="predicted"/>
<feature type="transmembrane region" description="Helical" evidence="2">
    <location>
        <begin position="40"/>
        <end position="60"/>
    </location>
</feature>
<evidence type="ECO:0000313" key="3">
    <source>
        <dbReference type="EMBL" id="THU52926.1"/>
    </source>
</evidence>
<dbReference type="EMBL" id="PYDT01000008">
    <property type="protein sequence ID" value="THU52926.1"/>
    <property type="molecule type" value="Genomic_DNA"/>
</dbReference>
<keyword evidence="4" id="KW-1185">Reference proteome</keyword>
<accession>A0A4V4H4P5</accession>
<protein>
    <submittedName>
        <fullName evidence="3">Uncharacterized protein</fullName>
    </submittedName>
</protein>
<keyword evidence="2" id="KW-1133">Transmembrane helix</keyword>
<gene>
    <name evidence="3" type="ORF">C4D60_Mb10t09040</name>
</gene>
<reference evidence="3 4" key="1">
    <citation type="journal article" date="2019" name="Nat. Plants">
        <title>Genome sequencing of Musa balbisiana reveals subgenome evolution and function divergence in polyploid bananas.</title>
        <authorList>
            <person name="Yao X."/>
        </authorList>
    </citation>
    <scope>NUCLEOTIDE SEQUENCE [LARGE SCALE GENOMIC DNA]</scope>
    <source>
        <strain evidence="4">cv. DH-PKW</strain>
        <tissue evidence="3">Leaves</tissue>
    </source>
</reference>
<evidence type="ECO:0000256" key="2">
    <source>
        <dbReference type="SAM" id="Phobius"/>
    </source>
</evidence>
<organism evidence="3 4">
    <name type="scientific">Musa balbisiana</name>
    <name type="common">Banana</name>
    <dbReference type="NCBI Taxonomy" id="52838"/>
    <lineage>
        <taxon>Eukaryota</taxon>
        <taxon>Viridiplantae</taxon>
        <taxon>Streptophyta</taxon>
        <taxon>Embryophyta</taxon>
        <taxon>Tracheophyta</taxon>
        <taxon>Spermatophyta</taxon>
        <taxon>Magnoliopsida</taxon>
        <taxon>Liliopsida</taxon>
        <taxon>Zingiberales</taxon>
        <taxon>Musaceae</taxon>
        <taxon>Musa</taxon>
    </lineage>
</organism>
<dbReference type="Proteomes" id="UP000317650">
    <property type="component" value="Chromosome 10"/>
</dbReference>
<keyword evidence="2" id="KW-0472">Membrane</keyword>